<dbReference type="PANTHER" id="PTHR37423:SF2">
    <property type="entry name" value="MEMBRANE-BOUND LYTIC MUREIN TRANSGLYCOSYLASE C"/>
    <property type="match status" value="1"/>
</dbReference>
<evidence type="ECO:0000313" key="6">
    <source>
        <dbReference type="Proteomes" id="UP001301152"/>
    </source>
</evidence>
<evidence type="ECO:0000259" key="4">
    <source>
        <dbReference type="Pfam" id="PF01464"/>
    </source>
</evidence>
<dbReference type="InterPro" id="IPR008258">
    <property type="entry name" value="Transglycosylase_SLT_dom_1"/>
</dbReference>
<comment type="caution">
    <text evidence="5">The sequence shown here is derived from an EMBL/GenBank/DDBJ whole genome shotgun (WGS) entry which is preliminary data.</text>
</comment>
<feature type="chain" id="PRO_5046625505" evidence="3">
    <location>
        <begin position="34"/>
        <end position="349"/>
    </location>
</feature>
<organism evidence="5 6">
    <name type="scientific">Acetobacter thailandicus</name>
    <dbReference type="NCBI Taxonomy" id="1502842"/>
    <lineage>
        <taxon>Bacteria</taxon>
        <taxon>Pseudomonadati</taxon>
        <taxon>Pseudomonadota</taxon>
        <taxon>Alphaproteobacteria</taxon>
        <taxon>Acetobacterales</taxon>
        <taxon>Acetobacteraceae</taxon>
        <taxon>Acetobacter</taxon>
    </lineage>
</organism>
<gene>
    <name evidence="5" type="ORF">OQ497_05360</name>
</gene>
<comment type="similarity">
    <text evidence="2">Belongs to the virb1 family.</text>
</comment>
<evidence type="ECO:0000256" key="3">
    <source>
        <dbReference type="SAM" id="SignalP"/>
    </source>
</evidence>
<comment type="similarity">
    <text evidence="1">Belongs to the transglycosylase Slt family.</text>
</comment>
<accession>A0ABT3QDQ4</accession>
<evidence type="ECO:0000256" key="1">
    <source>
        <dbReference type="ARBA" id="ARBA00007734"/>
    </source>
</evidence>
<evidence type="ECO:0000256" key="2">
    <source>
        <dbReference type="ARBA" id="ARBA00009387"/>
    </source>
</evidence>
<keyword evidence="3" id="KW-0732">Signal</keyword>
<sequence length="349" mass="36977">MPAPPHLPDFFCSKKGISRLLCFVSLALLSACAGHRSTTSAYNTSSGSSAGSAVDHWNGYILDASQRFSVPPSWIRAVMQQESGGHQYLHGRKIRSVHGAVGLMQIKPDTYHELARRYHLGSDPYDPHDNIMAGSGYIRELSDRFGSPLFLAAYNCGPQCAENHRSRGSSLPDYARHYMASIKPHLNDPIPAMLKPASLSFPAAPVMPVQVVSDTASARTSSQSAYGVAPALPDDTLPPPAPVKGGYTSAEVPVAVTQAVSSSASWAAVSSESGIVQAGAFSTQERAVAVSNLARRCAPALAGSATRIERLSGSAVWRVRFVGVPEAQISSVCAALHRRSIACIPVSQP</sequence>
<proteinExistence type="inferred from homology"/>
<name>A0ABT3QDQ4_9PROT</name>
<reference evidence="5 6" key="1">
    <citation type="submission" date="2022-11" db="EMBL/GenBank/DDBJ databases">
        <title>Genome sequencing of Acetobacter type strain.</title>
        <authorList>
            <person name="Heo J."/>
            <person name="Lee D."/>
            <person name="Han B.-H."/>
            <person name="Hong S.-B."/>
            <person name="Kwon S.-W."/>
        </authorList>
    </citation>
    <scope>NUCLEOTIDE SEQUENCE [LARGE SCALE GENOMIC DNA]</scope>
    <source>
        <strain evidence="5 6">KACC 21253</strain>
    </source>
</reference>
<protein>
    <submittedName>
        <fullName evidence="5">Lytic transglycosylase domain-containing protein</fullName>
    </submittedName>
</protein>
<dbReference type="PANTHER" id="PTHR37423">
    <property type="entry name" value="SOLUBLE LYTIC MUREIN TRANSGLYCOSYLASE-RELATED"/>
    <property type="match status" value="1"/>
</dbReference>
<dbReference type="EMBL" id="JAPIUZ010000002">
    <property type="protein sequence ID" value="MCX2563391.1"/>
    <property type="molecule type" value="Genomic_DNA"/>
</dbReference>
<keyword evidence="6" id="KW-1185">Reference proteome</keyword>
<feature type="domain" description="Transglycosylase SLT" evidence="4">
    <location>
        <begin position="60"/>
        <end position="167"/>
    </location>
</feature>
<dbReference type="SUPFAM" id="SSF53955">
    <property type="entry name" value="Lysozyme-like"/>
    <property type="match status" value="1"/>
</dbReference>
<dbReference type="CDD" id="cd00254">
    <property type="entry name" value="LT-like"/>
    <property type="match status" value="1"/>
</dbReference>
<dbReference type="Pfam" id="PF01464">
    <property type="entry name" value="SLT"/>
    <property type="match status" value="1"/>
</dbReference>
<dbReference type="Gene3D" id="1.10.530.10">
    <property type="match status" value="1"/>
</dbReference>
<dbReference type="InterPro" id="IPR023346">
    <property type="entry name" value="Lysozyme-like_dom_sf"/>
</dbReference>
<feature type="signal peptide" evidence="3">
    <location>
        <begin position="1"/>
        <end position="33"/>
    </location>
</feature>
<dbReference type="RefSeq" id="WP_173559104.1">
    <property type="nucleotide sequence ID" value="NZ_JAPIUZ010000002.1"/>
</dbReference>
<dbReference type="Proteomes" id="UP001301152">
    <property type="component" value="Unassembled WGS sequence"/>
</dbReference>
<evidence type="ECO:0000313" key="5">
    <source>
        <dbReference type="EMBL" id="MCX2563391.1"/>
    </source>
</evidence>